<comment type="similarity">
    <text evidence="1">Belongs to the peptidase S13 family.</text>
</comment>
<evidence type="ECO:0000313" key="5">
    <source>
        <dbReference type="Proteomes" id="UP001259982"/>
    </source>
</evidence>
<dbReference type="RefSeq" id="WP_311659513.1">
    <property type="nucleotide sequence ID" value="NZ_JAVRHY010000011.1"/>
</dbReference>
<proteinExistence type="inferred from homology"/>
<dbReference type="Gene3D" id="3.50.80.20">
    <property type="entry name" value="D-Ala-D-Ala carboxypeptidase C, peptidase S13"/>
    <property type="match status" value="1"/>
</dbReference>
<name>A0ABU3B9L7_9GAMM</name>
<feature type="signal peptide" evidence="3">
    <location>
        <begin position="1"/>
        <end position="19"/>
    </location>
</feature>
<dbReference type="Gene3D" id="3.40.710.10">
    <property type="entry name" value="DD-peptidase/beta-lactamase superfamily"/>
    <property type="match status" value="2"/>
</dbReference>
<dbReference type="PANTHER" id="PTHR30023:SF0">
    <property type="entry name" value="PENICILLIN-SENSITIVE CARBOXYPEPTIDASE A"/>
    <property type="match status" value="1"/>
</dbReference>
<evidence type="ECO:0000256" key="1">
    <source>
        <dbReference type="ARBA" id="ARBA00006096"/>
    </source>
</evidence>
<keyword evidence="5" id="KW-1185">Reference proteome</keyword>
<dbReference type="Pfam" id="PF02113">
    <property type="entry name" value="Peptidase_S13"/>
    <property type="match status" value="1"/>
</dbReference>
<dbReference type="Proteomes" id="UP001259982">
    <property type="component" value="Unassembled WGS sequence"/>
</dbReference>
<reference evidence="4 5" key="1">
    <citation type="submission" date="2023-09" db="EMBL/GenBank/DDBJ databases">
        <authorList>
            <person name="Rey-Velasco X."/>
        </authorList>
    </citation>
    <scope>NUCLEOTIDE SEQUENCE [LARGE SCALE GENOMIC DNA]</scope>
    <source>
        <strain evidence="4 5">P385</strain>
    </source>
</reference>
<keyword evidence="4" id="KW-0645">Protease</keyword>
<sequence>MQARCLLPVLLATSLAAHAADEATLPALQALAGDQARVSALVVDLGSERTLAALEPKTRLTPASVSKLYAAAGALARWGPDHRFVNRVVSGGKVRDGKLAGDLMLIGAGDPGLDHSRLSLLASRLRQRGIERVSGDLVINDSLFGPVPCLTEDRCAARQVSENSYDAPLSAAGVNFSNVEVTIIPGREPDQPARLTLMPPGLEGFALRGDIATGEPDTRAAYWAWRATDGDLQTLHLAGVVPAGGGHFSLLRSVSEPSRYAGQVLKAVLAGQGIDVAGTVRVDHAPPDPDMVTLAEETSPTLANQLRDMMAYSNNYMADVLTLGLAAEADSPGPAQSGLAAASTMLAELGRRANAEAQPWLGAFPDDPPLTLTTGSGLSVDNRLSAADVVSLLAYMYRQPALFPALIGSLPVPQYTPSRSVKNGNNDFAMRVAAKTGSLTEPVSVRAYAGYLRLEDGGWGAFAVIINGTEASPEIRFEDSMGAIRTDLERILSEY</sequence>
<evidence type="ECO:0000256" key="2">
    <source>
        <dbReference type="ARBA" id="ARBA00022801"/>
    </source>
</evidence>
<accession>A0ABU3B9L7</accession>
<evidence type="ECO:0000313" key="4">
    <source>
        <dbReference type="EMBL" id="MDT0619164.1"/>
    </source>
</evidence>
<dbReference type="SUPFAM" id="SSF56601">
    <property type="entry name" value="beta-lactamase/transpeptidase-like"/>
    <property type="match status" value="1"/>
</dbReference>
<dbReference type="PRINTS" id="PR00922">
    <property type="entry name" value="DADACBPTASE3"/>
</dbReference>
<protein>
    <submittedName>
        <fullName evidence="4">D-alanyl-D-alanine carboxypeptidase/D-alanyl-D-alanine-endopeptidase</fullName>
        <ecNumber evidence="4">3.4.16.4</ecNumber>
    </submittedName>
</protein>
<gene>
    <name evidence="4" type="primary">dacB</name>
    <name evidence="4" type="ORF">RM531_11825</name>
</gene>
<dbReference type="PANTHER" id="PTHR30023">
    <property type="entry name" value="D-ALANYL-D-ALANINE CARBOXYPEPTIDASE"/>
    <property type="match status" value="1"/>
</dbReference>
<dbReference type="EC" id="3.4.16.4" evidence="4"/>
<dbReference type="InterPro" id="IPR000667">
    <property type="entry name" value="Peptidase_S13"/>
</dbReference>
<organism evidence="4 5">
    <name type="scientific">Spectribacter acetivorans</name>
    <dbReference type="NCBI Taxonomy" id="3075603"/>
    <lineage>
        <taxon>Bacteria</taxon>
        <taxon>Pseudomonadati</taxon>
        <taxon>Pseudomonadota</taxon>
        <taxon>Gammaproteobacteria</taxon>
        <taxon>Salinisphaerales</taxon>
        <taxon>Salinisphaeraceae</taxon>
        <taxon>Spectribacter</taxon>
    </lineage>
</organism>
<feature type="chain" id="PRO_5046157702" evidence="3">
    <location>
        <begin position="20"/>
        <end position="495"/>
    </location>
</feature>
<comment type="caution">
    <text evidence="4">The sequence shown here is derived from an EMBL/GenBank/DDBJ whole genome shotgun (WGS) entry which is preliminary data.</text>
</comment>
<keyword evidence="4" id="KW-0121">Carboxypeptidase</keyword>
<evidence type="ECO:0000256" key="3">
    <source>
        <dbReference type="SAM" id="SignalP"/>
    </source>
</evidence>
<keyword evidence="3" id="KW-0732">Signal</keyword>
<keyword evidence="2 4" id="KW-0378">Hydrolase</keyword>
<dbReference type="InterPro" id="IPR012338">
    <property type="entry name" value="Beta-lactam/transpept-like"/>
</dbReference>
<dbReference type="NCBIfam" id="TIGR00666">
    <property type="entry name" value="PBP4"/>
    <property type="match status" value="1"/>
</dbReference>
<dbReference type="EMBL" id="JAVRHY010000011">
    <property type="protein sequence ID" value="MDT0619164.1"/>
    <property type="molecule type" value="Genomic_DNA"/>
</dbReference>
<dbReference type="GO" id="GO:0009002">
    <property type="term" value="F:serine-type D-Ala-D-Ala carboxypeptidase activity"/>
    <property type="evidence" value="ECO:0007669"/>
    <property type="project" value="UniProtKB-EC"/>
</dbReference>